<dbReference type="InterPro" id="IPR047141">
    <property type="entry name" value="Stealth"/>
</dbReference>
<dbReference type="AlphaFoldDB" id="A0A7S0S597"/>
<feature type="domain" description="Stealth protein CR3 conserved region 3" evidence="4">
    <location>
        <begin position="134"/>
        <end position="180"/>
    </location>
</feature>
<dbReference type="PANTHER" id="PTHR24045">
    <property type="match status" value="1"/>
</dbReference>
<name>A0A7S0S597_9CHLO</name>
<reference evidence="5" key="1">
    <citation type="submission" date="2021-01" db="EMBL/GenBank/DDBJ databases">
        <authorList>
            <person name="Corre E."/>
            <person name="Pelletier E."/>
            <person name="Niang G."/>
            <person name="Scheremetjew M."/>
            <person name="Finn R."/>
            <person name="Kale V."/>
            <person name="Holt S."/>
            <person name="Cochrane G."/>
            <person name="Meng A."/>
            <person name="Brown T."/>
            <person name="Cohen L."/>
        </authorList>
    </citation>
    <scope>NUCLEOTIDE SEQUENCE</scope>
    <source>
        <strain evidence="5">SAG 11-49</strain>
    </source>
</reference>
<dbReference type="InterPro" id="IPR031357">
    <property type="entry name" value="Stealth_CR3"/>
</dbReference>
<evidence type="ECO:0000256" key="2">
    <source>
        <dbReference type="ARBA" id="ARBA00022679"/>
    </source>
</evidence>
<evidence type="ECO:0000313" key="5">
    <source>
        <dbReference type="EMBL" id="CAD8696920.1"/>
    </source>
</evidence>
<protein>
    <submittedName>
        <fullName evidence="5">Uncharacterized protein</fullName>
    </submittedName>
</protein>
<evidence type="ECO:0000259" key="3">
    <source>
        <dbReference type="Pfam" id="PF11380"/>
    </source>
</evidence>
<comment type="similarity">
    <text evidence="1">Belongs to the stealth family.</text>
</comment>
<dbReference type="PANTHER" id="PTHR24045:SF0">
    <property type="entry name" value="N-ACETYLGLUCOSAMINE-1-PHOSPHOTRANSFERASE SUBUNITS ALPHA_BETA"/>
    <property type="match status" value="1"/>
</dbReference>
<dbReference type="Pfam" id="PF11380">
    <property type="entry name" value="Stealth_CR2"/>
    <property type="match status" value="1"/>
</dbReference>
<feature type="domain" description="Stealth protein CR2 conserved region 2" evidence="3">
    <location>
        <begin position="2"/>
        <end position="88"/>
    </location>
</feature>
<dbReference type="Pfam" id="PF17102">
    <property type="entry name" value="Stealth_CR3"/>
    <property type="match status" value="1"/>
</dbReference>
<dbReference type="GO" id="GO:0016772">
    <property type="term" value="F:transferase activity, transferring phosphorus-containing groups"/>
    <property type="evidence" value="ECO:0007669"/>
    <property type="project" value="InterPro"/>
</dbReference>
<dbReference type="InterPro" id="IPR021520">
    <property type="entry name" value="Stealth_CR2"/>
</dbReference>
<evidence type="ECO:0000256" key="1">
    <source>
        <dbReference type="ARBA" id="ARBA00007583"/>
    </source>
</evidence>
<organism evidence="5">
    <name type="scientific">Chlamydomonas leiostraca</name>
    <dbReference type="NCBI Taxonomy" id="1034604"/>
    <lineage>
        <taxon>Eukaryota</taxon>
        <taxon>Viridiplantae</taxon>
        <taxon>Chlorophyta</taxon>
        <taxon>core chlorophytes</taxon>
        <taxon>Chlorophyceae</taxon>
        <taxon>CS clade</taxon>
        <taxon>Chlamydomonadales</taxon>
        <taxon>Chlamydomonadaceae</taxon>
        <taxon>Chlamydomonas</taxon>
    </lineage>
</organism>
<sequence length="284" mass="32223">MAPWVRTVFVVTDHQRFDTRAFSAAGRSKIRFIDHSQIVPAQYAPVFNSHAIEAHLHHIPGLSEVFLYMNDDMFLTCPYTRHHVFKGDMARAYAMKDMRLFFAHNNESSWWHCVWSARAALAQQTGFNLTLMWHAPQLLRKAALHKMWQLFPAQLDQTCRNRVRVQAPLGRGGDLALPLLAMYTSVAYGYQELDYGLSWTAMWNGRVEKSASVVKTRGWASTGQCRHRSLGKPAPFTNVQSVTNPEEAKKWCEIAAPEYASAWSSPDVAKCLCQRMPMGSACSL</sequence>
<keyword evidence="2" id="KW-0808">Transferase</keyword>
<dbReference type="EMBL" id="HBFB01037571">
    <property type="protein sequence ID" value="CAD8696920.1"/>
    <property type="molecule type" value="Transcribed_RNA"/>
</dbReference>
<proteinExistence type="inferred from homology"/>
<evidence type="ECO:0000259" key="4">
    <source>
        <dbReference type="Pfam" id="PF17102"/>
    </source>
</evidence>
<gene>
    <name evidence="5" type="ORF">CLEI1391_LOCUS21107</name>
</gene>
<accession>A0A7S0S597</accession>